<evidence type="ECO:0000313" key="1">
    <source>
        <dbReference type="EMBL" id="KAL2083591.1"/>
    </source>
</evidence>
<dbReference type="SMART" id="SM01301">
    <property type="entry name" value="PTPlike_phytase"/>
    <property type="match status" value="2"/>
</dbReference>
<dbReference type="InterPro" id="IPR029021">
    <property type="entry name" value="Prot-tyrosine_phosphatase-like"/>
</dbReference>
<reference evidence="1 2" key="1">
    <citation type="submission" date="2024-09" db="EMBL/GenBank/DDBJ databases">
        <title>A chromosome-level genome assembly of Gray's grenadier anchovy, Coilia grayii.</title>
        <authorList>
            <person name="Fu Z."/>
        </authorList>
    </citation>
    <scope>NUCLEOTIDE SEQUENCE [LARGE SCALE GENOMIC DNA]</scope>
    <source>
        <strain evidence="1">G4</strain>
        <tissue evidence="1">Muscle</tissue>
    </source>
</reference>
<dbReference type="AlphaFoldDB" id="A0ABD1J8S7"/>
<dbReference type="PANTHER" id="PTHR23339">
    <property type="entry name" value="TYROSINE SPECIFIC PROTEIN PHOSPHATASE AND DUAL SPECIFICITY PROTEIN PHOSPHATASE"/>
    <property type="match status" value="1"/>
</dbReference>
<dbReference type="Gene3D" id="3.90.190.10">
    <property type="entry name" value="Protein tyrosine phosphatase superfamily"/>
    <property type="match status" value="2"/>
</dbReference>
<dbReference type="InterPro" id="IPR050561">
    <property type="entry name" value="PTP"/>
</dbReference>
<dbReference type="Proteomes" id="UP001591681">
    <property type="component" value="Unassembled WGS sequence"/>
</dbReference>
<comment type="caution">
    <text evidence="1">The sequence shown here is derived from an EMBL/GenBank/DDBJ whole genome shotgun (WGS) entry which is preliminary data.</text>
</comment>
<sequence>MGTTASTAQQSFTSPKQRGFLHGNGMSAAKRSLGSSSPQMVRFLNSKAKSIITNKVAPVFITYNCTEEFQIHNDLLTANYTMGRISDIMPEHYLVLGEYFIVQDVHCKTDVLSTTGTYGAPNFRKAQGDYPIYGMGQPSLIGFNKLLQRLQGEGHEEIIFFCLREEPLVFLPWEKDFVSYTPRRKENLHENLHSLGRDVTPEQVELTVRRELCDFAKLTQNIIYVYNDIEHFKDEPHTVSILSEENIHISEEIYKRALFTLPSYRYYRLPLPMEGAPLEEICDTFIGAIRETPSLSIYRNTSRPLPSLLFSCQTGVGRTNLAMTLAALLLHHVKGTPKQAMSEKKQDTHEFQIIKMVASRLPKGQQVLEEVNTAINLCSEMHNIKDSIYENKKKMEGIVEDYQIQGNSAKQYFLQMTLQSLECYFYLVVFKAYLHEQYPLAFAKPFTQWMCSNAWIYRLLAAMDLSELSASAALVTKGIRVLVASEYLAPDILSSAKEMKVSNFRRVPKMAVYGMTQPGSEALSAVLSYLMQQRRHGHLLWINVQEELVIEGNGQLFIPREPTCLEKPIRVCMQSPNQLQKLEQALAEEVLRSEEWLEVVVEREKQLRLFKSCHTLQEIFAQQSSTHTGLSYRRIAMPDCSAPHEEARHLFYLHYI</sequence>
<evidence type="ECO:0000313" key="2">
    <source>
        <dbReference type="Proteomes" id="UP001591681"/>
    </source>
</evidence>
<protein>
    <recommendedName>
        <fullName evidence="3">Paladin</fullName>
    </recommendedName>
</protein>
<keyword evidence="2" id="KW-1185">Reference proteome</keyword>
<dbReference type="Pfam" id="PF14566">
    <property type="entry name" value="PTPlike_phytase"/>
    <property type="match status" value="2"/>
</dbReference>
<name>A0ABD1J8S7_9TELE</name>
<accession>A0ABD1J8S7</accession>
<evidence type="ECO:0008006" key="3">
    <source>
        <dbReference type="Google" id="ProtNLM"/>
    </source>
</evidence>
<proteinExistence type="predicted"/>
<dbReference type="SUPFAM" id="SSF52799">
    <property type="entry name" value="(Phosphotyrosine protein) phosphatases II"/>
    <property type="match status" value="2"/>
</dbReference>
<gene>
    <name evidence="1" type="ORF">ACEWY4_021364</name>
</gene>
<dbReference type="EMBL" id="JBHFQA010000018">
    <property type="protein sequence ID" value="KAL2083591.1"/>
    <property type="molecule type" value="Genomic_DNA"/>
</dbReference>
<organism evidence="1 2">
    <name type="scientific">Coilia grayii</name>
    <name type="common">Gray's grenadier anchovy</name>
    <dbReference type="NCBI Taxonomy" id="363190"/>
    <lineage>
        <taxon>Eukaryota</taxon>
        <taxon>Metazoa</taxon>
        <taxon>Chordata</taxon>
        <taxon>Craniata</taxon>
        <taxon>Vertebrata</taxon>
        <taxon>Euteleostomi</taxon>
        <taxon>Actinopterygii</taxon>
        <taxon>Neopterygii</taxon>
        <taxon>Teleostei</taxon>
        <taxon>Clupei</taxon>
        <taxon>Clupeiformes</taxon>
        <taxon>Clupeoidei</taxon>
        <taxon>Engraulidae</taxon>
        <taxon>Coilinae</taxon>
        <taxon>Coilia</taxon>
    </lineage>
</organism>